<feature type="signal peptide" evidence="1">
    <location>
        <begin position="1"/>
        <end position="18"/>
    </location>
</feature>
<dbReference type="Gene3D" id="2.60.120.10">
    <property type="entry name" value="Jelly Rolls"/>
    <property type="match status" value="1"/>
</dbReference>
<sequence>MKALLLLFPICISCTGMSQVPVRQEPLHHNVFENAWVRVLDVHIPPGDTTQFHKHETPSVFIVLNPVKTGSQVIQEEQTSTALRGDCAISFESFATTPRIHRVWNEDSSEFYVMDIELLSKGQPAMASPFSNVPGSQLLIDVAPERVYRLSMEGGKNLLVNNKRPLLIVGLTDNTGKVSVNNKSFSRKGDLIFIEPGKPIRVSNQSNHPYAFAFLELK</sequence>
<reference evidence="2 3" key="1">
    <citation type="submission" date="2016-11" db="EMBL/GenBank/DDBJ databases">
        <authorList>
            <person name="Jaros S."/>
            <person name="Januszkiewicz K."/>
            <person name="Wedrychowicz H."/>
        </authorList>
    </citation>
    <scope>NUCLEOTIDE SEQUENCE [LARGE SCALE GENOMIC DNA]</scope>
    <source>
        <strain evidence="2 3">DSM 18119</strain>
    </source>
</reference>
<keyword evidence="1" id="KW-0732">Signal</keyword>
<dbReference type="OrthoDB" id="9800684at2"/>
<evidence type="ECO:0000256" key="1">
    <source>
        <dbReference type="SAM" id="SignalP"/>
    </source>
</evidence>
<organism evidence="2 3">
    <name type="scientific">Flavisolibacter ginsengisoli DSM 18119</name>
    <dbReference type="NCBI Taxonomy" id="1121884"/>
    <lineage>
        <taxon>Bacteria</taxon>
        <taxon>Pseudomonadati</taxon>
        <taxon>Bacteroidota</taxon>
        <taxon>Chitinophagia</taxon>
        <taxon>Chitinophagales</taxon>
        <taxon>Chitinophagaceae</taxon>
        <taxon>Flavisolibacter</taxon>
    </lineage>
</organism>
<evidence type="ECO:0000313" key="2">
    <source>
        <dbReference type="EMBL" id="SHF94123.1"/>
    </source>
</evidence>
<name>A0A1M5FRJ3_9BACT</name>
<proteinExistence type="predicted"/>
<evidence type="ECO:0000313" key="3">
    <source>
        <dbReference type="Proteomes" id="UP000184048"/>
    </source>
</evidence>
<evidence type="ECO:0008006" key="4">
    <source>
        <dbReference type="Google" id="ProtNLM"/>
    </source>
</evidence>
<keyword evidence="3" id="KW-1185">Reference proteome</keyword>
<accession>A0A1M5FRJ3</accession>
<dbReference type="InterPro" id="IPR014710">
    <property type="entry name" value="RmlC-like_jellyroll"/>
</dbReference>
<gene>
    <name evidence="2" type="ORF">SAMN02745131_03919</name>
</gene>
<feature type="chain" id="PRO_5012883643" description="Mannose-6-phosphate isomerase, cupin superfamily" evidence="1">
    <location>
        <begin position="19"/>
        <end position="218"/>
    </location>
</feature>
<protein>
    <recommendedName>
        <fullName evidence="4">Mannose-6-phosphate isomerase, cupin superfamily</fullName>
    </recommendedName>
</protein>
<dbReference type="STRING" id="1121884.SAMN02745131_03919"/>
<dbReference type="Proteomes" id="UP000184048">
    <property type="component" value="Unassembled WGS sequence"/>
</dbReference>
<dbReference type="AlphaFoldDB" id="A0A1M5FRJ3"/>
<dbReference type="EMBL" id="FQUU01000024">
    <property type="protein sequence ID" value="SHF94123.1"/>
    <property type="molecule type" value="Genomic_DNA"/>
</dbReference>